<gene>
    <name evidence="3" type="ORF">AMSG_12011</name>
</gene>
<dbReference type="AlphaFoldDB" id="A0A0L0DFC7"/>
<evidence type="ECO:0000313" key="3">
    <source>
        <dbReference type="EMBL" id="KNC50846.1"/>
    </source>
</evidence>
<feature type="region of interest" description="Disordered" evidence="1">
    <location>
        <begin position="203"/>
        <end position="254"/>
    </location>
</feature>
<dbReference type="OrthoDB" id="330671at2759"/>
<reference evidence="3 4" key="1">
    <citation type="submission" date="2010-05" db="EMBL/GenBank/DDBJ databases">
        <title>The Genome Sequence of Thecamonas trahens ATCC 50062.</title>
        <authorList>
            <consortium name="The Broad Institute Genome Sequencing Platform"/>
            <person name="Russ C."/>
            <person name="Cuomo C."/>
            <person name="Shea T."/>
            <person name="Young S.K."/>
            <person name="Zeng Q."/>
            <person name="Koehrsen M."/>
            <person name="Haas B."/>
            <person name="Borodovsky M."/>
            <person name="Guigo R."/>
            <person name="Alvarado L."/>
            <person name="Berlin A."/>
            <person name="Bochicchio J."/>
            <person name="Borenstein D."/>
            <person name="Chapman S."/>
            <person name="Chen Z."/>
            <person name="Freedman E."/>
            <person name="Gellesch M."/>
            <person name="Goldberg J."/>
            <person name="Griggs A."/>
            <person name="Gujja S."/>
            <person name="Heilman E."/>
            <person name="Heiman D."/>
            <person name="Hepburn T."/>
            <person name="Howarth C."/>
            <person name="Jen D."/>
            <person name="Larson L."/>
            <person name="Mehta T."/>
            <person name="Park D."/>
            <person name="Pearson M."/>
            <person name="Roberts A."/>
            <person name="Saif S."/>
            <person name="Shenoy N."/>
            <person name="Sisk P."/>
            <person name="Stolte C."/>
            <person name="Sykes S."/>
            <person name="Thomson T."/>
            <person name="Walk T."/>
            <person name="White J."/>
            <person name="Yandava C."/>
            <person name="Burger G."/>
            <person name="Gray M.W."/>
            <person name="Holland P.W.H."/>
            <person name="King N."/>
            <person name="Lang F.B.F."/>
            <person name="Roger A.J."/>
            <person name="Ruiz-Trillo I."/>
            <person name="Lander E."/>
            <person name="Nusbaum C."/>
        </authorList>
    </citation>
    <scope>NUCLEOTIDE SEQUENCE [LARGE SCALE GENOMIC DNA]</scope>
    <source>
        <strain evidence="3 4">ATCC 50062</strain>
    </source>
</reference>
<dbReference type="PROSITE" id="PS50222">
    <property type="entry name" value="EF_HAND_2"/>
    <property type="match status" value="1"/>
</dbReference>
<dbReference type="Proteomes" id="UP000054408">
    <property type="component" value="Unassembled WGS sequence"/>
</dbReference>
<accession>A0A0L0DFC7</accession>
<dbReference type="SUPFAM" id="SSF109604">
    <property type="entry name" value="HD-domain/PDEase-like"/>
    <property type="match status" value="1"/>
</dbReference>
<dbReference type="EMBL" id="GL349462">
    <property type="protein sequence ID" value="KNC50846.1"/>
    <property type="molecule type" value="Genomic_DNA"/>
</dbReference>
<protein>
    <recommendedName>
        <fullName evidence="2">EF-hand domain-containing protein</fullName>
    </recommendedName>
</protein>
<dbReference type="PANTHER" id="PTHR21174:SF0">
    <property type="entry name" value="HD PHOSPHOHYDROLASE FAMILY PROTEIN-RELATED"/>
    <property type="match status" value="1"/>
</dbReference>
<feature type="compositionally biased region" description="Low complexity" evidence="1">
    <location>
        <begin position="244"/>
        <end position="254"/>
    </location>
</feature>
<keyword evidence="4" id="KW-1185">Reference proteome</keyword>
<dbReference type="InterPro" id="IPR002048">
    <property type="entry name" value="EF_hand_dom"/>
</dbReference>
<dbReference type="PANTHER" id="PTHR21174">
    <property type="match status" value="1"/>
</dbReference>
<organism evidence="3 4">
    <name type="scientific">Thecamonas trahens ATCC 50062</name>
    <dbReference type="NCBI Taxonomy" id="461836"/>
    <lineage>
        <taxon>Eukaryota</taxon>
        <taxon>Apusozoa</taxon>
        <taxon>Apusomonadida</taxon>
        <taxon>Apusomonadidae</taxon>
        <taxon>Thecamonas</taxon>
    </lineage>
</organism>
<sequence>MGCGSSRVPEAKSKRRPASRGNVTASGADMLLAVQSLIAAMRDMELPGGQSGQDMRHADTIRANDVLISLYPPFGALSHTNLARILATIEPADRDALLAPGAPLDVLDRAFAAFDADGDRCIDTDAMHISLKLFFTARKWSAFGEQDTHRVLTQCKRAPTENYSMAQWLLVLVSFLLLEEGYASSEPLERSASMSGCHSLERQASTVASVPGGGSRGVSPVARRASPSSRRARGSAERVSRTNSPAARRFRAASPSTDIFNSQSSVERVTIDPNGGSSINISPAAVPTAHASGSSAVGPAKFNGDLSQCHHAMSMPLINVNDPVAGIDLALDDDTVCHAWWGMIYARYTETSRYYHTLDHIRELLGYVDEHRELLDDVVAVEAAIFFHDIIYNPINGGGGANEHDSADVWLDFARNAKLDTPLVRKVYDYIVMTASHALTHGSYLGPDNVGVGPGNAPIQVEGHGGYSHDSDAALFLDFDMAVLARPYELYSGYTRDIRRDTLGLGSGGSGTPRSIYLSPTFADAQQRAVENMTRELAELDAM</sequence>
<dbReference type="RefSeq" id="XP_013756833.1">
    <property type="nucleotide sequence ID" value="XM_013901379.1"/>
</dbReference>
<evidence type="ECO:0000259" key="2">
    <source>
        <dbReference type="PROSITE" id="PS50222"/>
    </source>
</evidence>
<proteinExistence type="predicted"/>
<dbReference type="GeneID" id="25569926"/>
<evidence type="ECO:0000256" key="1">
    <source>
        <dbReference type="SAM" id="MobiDB-lite"/>
    </source>
</evidence>
<dbReference type="GO" id="GO:0005509">
    <property type="term" value="F:calcium ion binding"/>
    <property type="evidence" value="ECO:0007669"/>
    <property type="project" value="InterPro"/>
</dbReference>
<feature type="compositionally biased region" description="Low complexity" evidence="1">
    <location>
        <begin position="217"/>
        <end position="229"/>
    </location>
</feature>
<feature type="region of interest" description="Disordered" evidence="1">
    <location>
        <begin position="1"/>
        <end position="22"/>
    </location>
</feature>
<evidence type="ECO:0000313" key="4">
    <source>
        <dbReference type="Proteomes" id="UP000054408"/>
    </source>
</evidence>
<name>A0A0L0DFC7_THETB</name>
<feature type="domain" description="EF-hand" evidence="2">
    <location>
        <begin position="102"/>
        <end position="137"/>
    </location>
</feature>
<dbReference type="InterPro" id="IPR009218">
    <property type="entry name" value="HD_phosphohydro"/>
</dbReference>